<name>A0A7L9QAG1_9TOMB</name>
<sequence length="417" mass="45829">MMTTFTANTEIGIIIQAATSWLSYVFAMCGLGPSPILTFITPDWVTGFYSYLNRSIILYGAKQAVFSYEIVLVDFVVGALMLPVLLALVMGLVVLASRWAYKVGRHGPGALVRAFYAVLASGWLYCAWMMYVVWRTALLLLFKYPQFIAVSVALYGLLMLKTIFLVIWYGPTFILYGGWVQIAWFIYDTPQFLRWLSSVYIGRSTSPLGVEQGSGATRVDQALGYGQSLSLQEGIPHVSASGALSQVPRLRVRGRATRMLQKILNGPVGSVGKFMRGRWTPDLPSSARSPELNALLACSTRGTKLLGIGAVHTTSQSSPVIHVYVVVETPEGRELVIPSLDAKLAQYSFLRERTPELFRGLRTRAVDWFKQEELPLWLGPLVLPGAVARACLTTAPEEAAVKVMADAGLETLRSESG</sequence>
<feature type="transmembrane region" description="Helical" evidence="1">
    <location>
        <begin position="21"/>
        <end position="40"/>
    </location>
</feature>
<organism evidence="2">
    <name type="scientific">Monilinia umbra-like virus 1</name>
    <dbReference type="NCBI Taxonomy" id="2779319"/>
    <lineage>
        <taxon>Viruses</taxon>
        <taxon>Riboviria</taxon>
        <taxon>Orthornavirae</taxon>
        <taxon>Kitrinoviricota</taxon>
        <taxon>Tolucaviricetes</taxon>
        <taxon>Tolivirales</taxon>
        <taxon>Tombusviridae</taxon>
        <taxon>Calvusvirinae</taxon>
        <taxon>Umbravirus</taxon>
    </lineage>
</organism>
<accession>A0A7L9QAG1</accession>
<feature type="transmembrane region" description="Helical" evidence="1">
    <location>
        <begin position="165"/>
        <end position="187"/>
    </location>
</feature>
<proteinExistence type="predicted"/>
<protein>
    <submittedName>
        <fullName evidence="2">Uncharacterized protein</fullName>
    </submittedName>
</protein>
<evidence type="ECO:0000256" key="1">
    <source>
        <dbReference type="SAM" id="Phobius"/>
    </source>
</evidence>
<feature type="transmembrane region" description="Helical" evidence="1">
    <location>
        <begin position="111"/>
        <end position="131"/>
    </location>
</feature>
<dbReference type="EMBL" id="MT681745">
    <property type="protein sequence ID" value="QOK99949.1"/>
    <property type="molecule type" value="Genomic_RNA"/>
</dbReference>
<reference evidence="2" key="1">
    <citation type="journal article" date="2020" name="Plants (Basel)">
        <title>Comparative Microbiome Study of Mummified Peach Fruits by Metagenomics and Metatranscriptomics.</title>
        <authorList>
            <person name="Jo Y."/>
            <person name="Back C.G."/>
            <person name="Choi H."/>
            <person name="Cho W.K."/>
        </authorList>
    </citation>
    <scope>NUCLEOTIDE SEQUENCE</scope>
    <source>
        <strain evidence="2">Won</strain>
    </source>
</reference>
<feature type="transmembrane region" description="Helical" evidence="1">
    <location>
        <begin position="75"/>
        <end position="99"/>
    </location>
</feature>
<evidence type="ECO:0000313" key="2">
    <source>
        <dbReference type="EMBL" id="QOK99949.1"/>
    </source>
</evidence>
<keyword evidence="1" id="KW-0472">Membrane</keyword>
<keyword evidence="1" id="KW-0812">Transmembrane</keyword>
<keyword evidence="1" id="KW-1133">Transmembrane helix</keyword>
<feature type="transmembrane region" description="Helical" evidence="1">
    <location>
        <begin position="137"/>
        <end position="158"/>
    </location>
</feature>